<dbReference type="Pfam" id="PF14121">
    <property type="entry name" value="Porin_10"/>
    <property type="match status" value="1"/>
</dbReference>
<keyword evidence="1" id="KW-0732">Signal</keyword>
<gene>
    <name evidence="2" type="ORF">RCZ15_20190</name>
    <name evidence="3" type="ORF">RCZ16_05490</name>
</gene>
<name>A0AAV5AYI9_9FLAO</name>
<dbReference type="RefSeq" id="WP_264846477.1">
    <property type="nucleotide sequence ID" value="NZ_BPMA01000021.1"/>
</dbReference>
<feature type="signal peptide" evidence="1">
    <location>
        <begin position="1"/>
        <end position="18"/>
    </location>
</feature>
<evidence type="ECO:0000256" key="1">
    <source>
        <dbReference type="SAM" id="SignalP"/>
    </source>
</evidence>
<feature type="chain" id="PRO_5043842641" description="Porin" evidence="1">
    <location>
        <begin position="19"/>
        <end position="647"/>
    </location>
</feature>
<evidence type="ECO:0000313" key="4">
    <source>
        <dbReference type="Proteomes" id="UP001207736"/>
    </source>
</evidence>
<evidence type="ECO:0000313" key="5">
    <source>
        <dbReference type="Proteomes" id="UP001208692"/>
    </source>
</evidence>
<sequence length="647" mass="75571">MKKLIYICILLWSIGIWAQEEKKEDETGTFKSIRPKRKKQDSITFTALDYKIISLVRDTTAIDTSLTVRSEYKHHPVGKDMFEYMEFSNMGQTYNALAIDLRNKSIRPEMGATANNFYYIRSHEVPYYYLPTPITEFMYKSGIEQGQVLHTLFAANINPNLNIFIRYNALRSLGKYQNILSSIGNFVGGASYTSKNKRYWIFGHYSDQDIFHQENGGLSNPSQFTSGDPRFSNRGGIDVSMTDAETEWISKRYFLHHQFNFLRNENAINAQILLKHQIEYESKHYSFSETSVAPNGYLGDSYTTSKLYDKASLKTFTNQLGAELVLPYLGQTYVYGKSYFYNYFFNRLHYDINGNALPNKISKTDYGIGLSWNKSYKGFLINASGEQMILGTLLGTYLSGKIGYELDEKNKLYAGIQVRSAMPNFNMLLYQSDYKNYNWYNLDQFERENTQTLFADLHSQWGNASVDINNISNYTYFKLNDPVSNERLQSKPAQYSGAIQHLKVKVSKDFKFWKFGLDNTLMYQQVIQDDAILNVPTFTTRNTLYYSDYLFEKAMYLQTGVSFKYFTSYYANRYNPLLSEFEVQTQEKIGNYPLFDFFINAKVRTMRIFLKLEHFNSSFFKYDYFAAPQQPYRDLIIRFGVSWNFFT</sequence>
<dbReference type="Proteomes" id="UP001207736">
    <property type="component" value="Unassembled WGS sequence"/>
</dbReference>
<dbReference type="EMBL" id="BQKA01000036">
    <property type="protein sequence ID" value="GJM51046.1"/>
    <property type="molecule type" value="Genomic_DNA"/>
</dbReference>
<evidence type="ECO:0000313" key="3">
    <source>
        <dbReference type="EMBL" id="GJM52231.1"/>
    </source>
</evidence>
<reference evidence="2 5" key="1">
    <citation type="submission" date="2021-11" db="EMBL/GenBank/DDBJ databases">
        <title>Draft genome sequence of Capnocytophaga sp. strain KC07075 isolated from cat oral cavity.</title>
        <authorList>
            <person name="Suzuki M."/>
            <person name="Imaoka K."/>
            <person name="Kimura M."/>
            <person name="Morikawa S."/>
            <person name="Maeda K."/>
        </authorList>
    </citation>
    <scope>NUCLEOTIDE SEQUENCE</scope>
    <source>
        <strain evidence="2">KC07075</strain>
        <strain evidence="3 5">KC07079</strain>
    </source>
</reference>
<accession>A0AAV5AYI9</accession>
<dbReference type="InterPro" id="IPR025631">
    <property type="entry name" value="Porin_10"/>
</dbReference>
<dbReference type="EMBL" id="BQKB01000009">
    <property type="protein sequence ID" value="GJM52231.1"/>
    <property type="molecule type" value="Genomic_DNA"/>
</dbReference>
<protein>
    <recommendedName>
        <fullName evidence="6">Porin</fullName>
    </recommendedName>
</protein>
<organism evidence="2 4">
    <name type="scientific">Capnocytophaga catalasegens</name>
    <dbReference type="NCBI Taxonomy" id="1004260"/>
    <lineage>
        <taxon>Bacteria</taxon>
        <taxon>Pseudomonadati</taxon>
        <taxon>Bacteroidota</taxon>
        <taxon>Flavobacteriia</taxon>
        <taxon>Flavobacteriales</taxon>
        <taxon>Flavobacteriaceae</taxon>
        <taxon>Capnocytophaga</taxon>
    </lineage>
</organism>
<dbReference type="AlphaFoldDB" id="A0AAV5AYI9"/>
<comment type="caution">
    <text evidence="2">The sequence shown here is derived from an EMBL/GenBank/DDBJ whole genome shotgun (WGS) entry which is preliminary data.</text>
</comment>
<evidence type="ECO:0000313" key="2">
    <source>
        <dbReference type="EMBL" id="GJM51046.1"/>
    </source>
</evidence>
<proteinExistence type="predicted"/>
<keyword evidence="5" id="KW-1185">Reference proteome</keyword>
<evidence type="ECO:0008006" key="6">
    <source>
        <dbReference type="Google" id="ProtNLM"/>
    </source>
</evidence>
<dbReference type="Proteomes" id="UP001208692">
    <property type="component" value="Unassembled WGS sequence"/>
</dbReference>